<gene>
    <name evidence="2" type="ORF">DPM33_30875</name>
</gene>
<sequence>MRTLVGTTTKTALPCEPGRLELGRADRLARRGWLVPLLIACGQLAFSGAADAAAAKNSAPVEAAAKPDTAPTAFELQLLYADRTWNWKNGAAYFGMDRRLHAWTQGGNSPAVGEGRWLVMENGKMCMELAWRSKTYSTKPQRTCYSHRVEKGNIEQRKDPDGTWYDFKHARDDPADEHQKFEAGNTKGAQFDQTRKLVDSKG</sequence>
<dbReference type="OrthoDB" id="8071960at2"/>
<dbReference type="InterPro" id="IPR009337">
    <property type="entry name" value="DUF995"/>
</dbReference>
<accession>A0A330H8G7</accession>
<proteinExistence type="predicted"/>
<dbReference type="Pfam" id="PF06191">
    <property type="entry name" value="DUF995"/>
    <property type="match status" value="1"/>
</dbReference>
<dbReference type="AlphaFoldDB" id="A0A330H8G7"/>
<evidence type="ECO:0000313" key="3">
    <source>
        <dbReference type="Proteomes" id="UP000251558"/>
    </source>
</evidence>
<organism evidence="2 3">
    <name type="scientific">Mesorhizobium hawassense</name>
    <dbReference type="NCBI Taxonomy" id="1209954"/>
    <lineage>
        <taxon>Bacteria</taxon>
        <taxon>Pseudomonadati</taxon>
        <taxon>Pseudomonadota</taxon>
        <taxon>Alphaproteobacteria</taxon>
        <taxon>Hyphomicrobiales</taxon>
        <taxon>Phyllobacteriaceae</taxon>
        <taxon>Mesorhizobium</taxon>
    </lineage>
</organism>
<dbReference type="Proteomes" id="UP000251558">
    <property type="component" value="Unassembled WGS sequence"/>
</dbReference>
<name>A0A330H8G7_9HYPH</name>
<protein>
    <recommendedName>
        <fullName evidence="4">DUF995 domain-containing protein</fullName>
    </recommendedName>
</protein>
<feature type="region of interest" description="Disordered" evidence="1">
    <location>
        <begin position="152"/>
        <end position="202"/>
    </location>
</feature>
<keyword evidence="3" id="KW-1185">Reference proteome</keyword>
<dbReference type="EMBL" id="QMBP01000022">
    <property type="protein sequence ID" value="RAZ84660.1"/>
    <property type="molecule type" value="Genomic_DNA"/>
</dbReference>
<feature type="compositionally biased region" description="Basic and acidic residues" evidence="1">
    <location>
        <begin position="152"/>
        <end position="181"/>
    </location>
</feature>
<dbReference type="RefSeq" id="WP_112101139.1">
    <property type="nucleotide sequence ID" value="NZ_QMBP01000022.1"/>
</dbReference>
<comment type="caution">
    <text evidence="2">The sequence shown here is derived from an EMBL/GenBank/DDBJ whole genome shotgun (WGS) entry which is preliminary data.</text>
</comment>
<reference evidence="2 3" key="1">
    <citation type="submission" date="2018-07" db="EMBL/GenBank/DDBJ databases">
        <title>Diversity of Mesorhizobium strains in Brazil.</title>
        <authorList>
            <person name="Helene L.C.F."/>
            <person name="Dall'Agnol R."/>
            <person name="Delamuta J.R.M."/>
            <person name="Hungria M."/>
        </authorList>
    </citation>
    <scope>NUCLEOTIDE SEQUENCE [LARGE SCALE GENOMIC DNA]</scope>
    <source>
        <strain evidence="2 3">AC99b</strain>
    </source>
</reference>
<evidence type="ECO:0000313" key="2">
    <source>
        <dbReference type="EMBL" id="RAZ84660.1"/>
    </source>
</evidence>
<feature type="compositionally biased region" description="Basic and acidic residues" evidence="1">
    <location>
        <begin position="193"/>
        <end position="202"/>
    </location>
</feature>
<evidence type="ECO:0000256" key="1">
    <source>
        <dbReference type="SAM" id="MobiDB-lite"/>
    </source>
</evidence>
<evidence type="ECO:0008006" key="4">
    <source>
        <dbReference type="Google" id="ProtNLM"/>
    </source>
</evidence>